<dbReference type="Proteomes" id="UP000196560">
    <property type="component" value="Unassembled WGS sequence"/>
</dbReference>
<sequence length="255" mass="27972">MPPPLLAHSIVARCPRRCLWAKERPQTHRTHRAHRPPPPHLPPASVGKQPRMGTMESSRETEVTVTTLFLLAAPLTVVLVYCAASIIIMRAGRSAPPEDLEYLIVLGAMVRPDGLPTRALRYRLEAARSYLAEHPTAIAIVSGGQGSDEPVSEAAAMACWLADRSVGSERIIQESASTTTAENLSLSAQLMPGLRKRRVGIVTNDFHLYRSLLIARKQGFQRVWGVPAASTPDNRPVNLARECFALIKNRIQGNL</sequence>
<keyword evidence="2" id="KW-0812">Transmembrane</keyword>
<dbReference type="STRING" id="1118060.GCA_000311845_00372"/>
<comment type="caution">
    <text evidence="4">The sequence shown here is derived from an EMBL/GenBank/DDBJ whole genome shotgun (WGS) entry which is preliminary data.</text>
</comment>
<protein>
    <recommendedName>
        <fullName evidence="3">DUF218 domain-containing protein</fullName>
    </recommendedName>
</protein>
<dbReference type="Pfam" id="PF02698">
    <property type="entry name" value="DUF218"/>
    <property type="match status" value="1"/>
</dbReference>
<dbReference type="GO" id="GO:0005886">
    <property type="term" value="C:plasma membrane"/>
    <property type="evidence" value="ECO:0007669"/>
    <property type="project" value="TreeGrafter"/>
</dbReference>
<evidence type="ECO:0000256" key="2">
    <source>
        <dbReference type="SAM" id="Phobius"/>
    </source>
</evidence>
<feature type="region of interest" description="Disordered" evidence="1">
    <location>
        <begin position="22"/>
        <end position="55"/>
    </location>
</feature>
<dbReference type="InterPro" id="IPR003848">
    <property type="entry name" value="DUF218"/>
</dbReference>
<name>A0A1Y3UB21_9ACTN</name>
<dbReference type="InterPro" id="IPR051599">
    <property type="entry name" value="Cell_Envelope_Assoc"/>
</dbReference>
<feature type="compositionally biased region" description="Basic residues" evidence="1">
    <location>
        <begin position="27"/>
        <end position="37"/>
    </location>
</feature>
<evidence type="ECO:0000256" key="1">
    <source>
        <dbReference type="SAM" id="MobiDB-lite"/>
    </source>
</evidence>
<proteinExistence type="predicted"/>
<evidence type="ECO:0000259" key="3">
    <source>
        <dbReference type="Pfam" id="PF02698"/>
    </source>
</evidence>
<feature type="domain" description="DUF218" evidence="3">
    <location>
        <begin position="102"/>
        <end position="233"/>
    </location>
</feature>
<dbReference type="PANTHER" id="PTHR30336:SF4">
    <property type="entry name" value="ENVELOPE BIOGENESIS FACTOR ELYC"/>
    <property type="match status" value="1"/>
</dbReference>
<dbReference type="Gene3D" id="3.40.50.620">
    <property type="entry name" value="HUPs"/>
    <property type="match status" value="1"/>
</dbReference>
<keyword evidence="2" id="KW-0472">Membrane</keyword>
<dbReference type="CDD" id="cd06259">
    <property type="entry name" value="YdcF-like"/>
    <property type="match status" value="1"/>
</dbReference>
<evidence type="ECO:0000313" key="4">
    <source>
        <dbReference type="EMBL" id="OUN42540.1"/>
    </source>
</evidence>
<organism evidence="4 5">
    <name type="scientific">Enorma massiliensis</name>
    <dbReference type="NCBI Taxonomy" id="1472761"/>
    <lineage>
        <taxon>Bacteria</taxon>
        <taxon>Bacillati</taxon>
        <taxon>Actinomycetota</taxon>
        <taxon>Coriobacteriia</taxon>
        <taxon>Coriobacteriales</taxon>
        <taxon>Coriobacteriaceae</taxon>
        <taxon>Enorma</taxon>
    </lineage>
</organism>
<dbReference type="PANTHER" id="PTHR30336">
    <property type="entry name" value="INNER MEMBRANE PROTEIN, PROBABLE PERMEASE"/>
    <property type="match status" value="1"/>
</dbReference>
<dbReference type="GO" id="GO:0043164">
    <property type="term" value="P:Gram-negative-bacterium-type cell wall biogenesis"/>
    <property type="evidence" value="ECO:0007669"/>
    <property type="project" value="TreeGrafter"/>
</dbReference>
<feature type="transmembrane region" description="Helical" evidence="2">
    <location>
        <begin position="68"/>
        <end position="88"/>
    </location>
</feature>
<dbReference type="GO" id="GO:0000270">
    <property type="term" value="P:peptidoglycan metabolic process"/>
    <property type="evidence" value="ECO:0007669"/>
    <property type="project" value="TreeGrafter"/>
</dbReference>
<reference evidence="5" key="1">
    <citation type="submission" date="2017-04" db="EMBL/GenBank/DDBJ databases">
        <title>Function of individual gut microbiota members based on whole genome sequencing of pure cultures obtained from chicken caecum.</title>
        <authorList>
            <person name="Medvecky M."/>
            <person name="Cejkova D."/>
            <person name="Polansky O."/>
            <person name="Karasova D."/>
            <person name="Kubasova T."/>
            <person name="Cizek A."/>
            <person name="Rychlik I."/>
        </authorList>
    </citation>
    <scope>NUCLEOTIDE SEQUENCE [LARGE SCALE GENOMIC DNA]</scope>
    <source>
        <strain evidence="5">An70</strain>
    </source>
</reference>
<dbReference type="eggNOG" id="COG1434">
    <property type="taxonomic scope" value="Bacteria"/>
</dbReference>
<keyword evidence="2" id="KW-1133">Transmembrane helix</keyword>
<gene>
    <name evidence="4" type="ORF">B5G21_06820</name>
</gene>
<accession>A0A1Y3UB21</accession>
<evidence type="ECO:0000313" key="5">
    <source>
        <dbReference type="Proteomes" id="UP000196560"/>
    </source>
</evidence>
<keyword evidence="5" id="KW-1185">Reference proteome</keyword>
<dbReference type="EMBL" id="NFHO01000007">
    <property type="protein sequence ID" value="OUN42540.1"/>
    <property type="molecule type" value="Genomic_DNA"/>
</dbReference>
<dbReference type="InterPro" id="IPR014729">
    <property type="entry name" value="Rossmann-like_a/b/a_fold"/>
</dbReference>
<dbReference type="AlphaFoldDB" id="A0A1Y3UB21"/>